<reference evidence="2" key="1">
    <citation type="journal article" date="2021" name="Genome Biol. Evol.">
        <title>The assembled and annotated genome of the fairy-ring fungus Marasmius oreades.</title>
        <authorList>
            <person name="Hiltunen M."/>
            <person name="Ament-Velasquez S.L."/>
            <person name="Johannesson H."/>
        </authorList>
    </citation>
    <scope>NUCLEOTIDE SEQUENCE</scope>
    <source>
        <strain evidence="2">03SP1</strain>
    </source>
</reference>
<evidence type="ECO:0000256" key="1">
    <source>
        <dbReference type="SAM" id="MobiDB-lite"/>
    </source>
</evidence>
<sequence>MPNPSERNLENGSVTQVTLEDPLIPMPDLKANSSDGAEVQNGSPSEIYGAQAADASTLEHATVQDGKNIFDTAKEDIQLLRNDWMQKTVSPVQNEVSRQVPIASDGAVDKSSPHAPQSAENNSEEMVTAPLSGENLGSVRHQLAVAATLPHNKIWILQAIHYLDIAGKDSEYQKLIKVWIQVEVAIVKGRRGFPANNECPAEVKKWINRRIENWFHTGSPDIDKDFAMSFPPQVQKWWKSLQPLRREEIVGEGSLNQAQFLYEDLTPLDGWGPSGWITLLICLKWRNDSVAEKEVDQKEIWKLLVNKMSIMLEHLTRYHA</sequence>
<gene>
    <name evidence="2" type="ORF">E1B28_013875</name>
</gene>
<evidence type="ECO:0000313" key="3">
    <source>
        <dbReference type="Proteomes" id="UP001049176"/>
    </source>
</evidence>
<dbReference type="KEGG" id="more:E1B28_013875"/>
<dbReference type="RefSeq" id="XP_043001749.1">
    <property type="nucleotide sequence ID" value="XM_043160672.1"/>
</dbReference>
<proteinExistence type="predicted"/>
<feature type="compositionally biased region" description="Polar residues" evidence="1">
    <location>
        <begin position="31"/>
        <end position="44"/>
    </location>
</feature>
<comment type="caution">
    <text evidence="2">The sequence shown here is derived from an EMBL/GenBank/DDBJ whole genome shotgun (WGS) entry which is preliminary data.</text>
</comment>
<feature type="region of interest" description="Disordered" evidence="1">
    <location>
        <begin position="1"/>
        <end position="53"/>
    </location>
</feature>
<dbReference type="AlphaFoldDB" id="A0A9P7UJM4"/>
<organism evidence="2 3">
    <name type="scientific">Marasmius oreades</name>
    <name type="common">fairy-ring Marasmius</name>
    <dbReference type="NCBI Taxonomy" id="181124"/>
    <lineage>
        <taxon>Eukaryota</taxon>
        <taxon>Fungi</taxon>
        <taxon>Dikarya</taxon>
        <taxon>Basidiomycota</taxon>
        <taxon>Agaricomycotina</taxon>
        <taxon>Agaricomycetes</taxon>
        <taxon>Agaricomycetidae</taxon>
        <taxon>Agaricales</taxon>
        <taxon>Marasmiineae</taxon>
        <taxon>Marasmiaceae</taxon>
        <taxon>Marasmius</taxon>
    </lineage>
</organism>
<feature type="region of interest" description="Disordered" evidence="1">
    <location>
        <begin position="104"/>
        <end position="125"/>
    </location>
</feature>
<dbReference type="GeneID" id="66082950"/>
<feature type="compositionally biased region" description="Polar residues" evidence="1">
    <location>
        <begin position="114"/>
        <end position="125"/>
    </location>
</feature>
<evidence type="ECO:0000313" key="2">
    <source>
        <dbReference type="EMBL" id="KAG7085278.1"/>
    </source>
</evidence>
<dbReference type="OrthoDB" id="3250313at2759"/>
<name>A0A9P7UJM4_9AGAR</name>
<keyword evidence="3" id="KW-1185">Reference proteome</keyword>
<accession>A0A9P7UJM4</accession>
<dbReference type="EMBL" id="MU249556">
    <property type="protein sequence ID" value="KAG7085278.1"/>
    <property type="molecule type" value="Genomic_DNA"/>
</dbReference>
<dbReference type="Proteomes" id="UP001049176">
    <property type="component" value="Unassembled WGS sequence"/>
</dbReference>
<protein>
    <submittedName>
        <fullName evidence="2">Uncharacterized protein</fullName>
    </submittedName>
</protein>